<name>A0A2W4JL11_9PSEU</name>
<dbReference type="AlphaFoldDB" id="A0A2W4JL11"/>
<dbReference type="Proteomes" id="UP000249324">
    <property type="component" value="Unassembled WGS sequence"/>
</dbReference>
<dbReference type="EMBL" id="QGUI01000245">
    <property type="protein sequence ID" value="PZM98505.1"/>
    <property type="molecule type" value="Genomic_DNA"/>
</dbReference>
<organism evidence="3">
    <name type="scientific">Thermocrispum agreste</name>
    <dbReference type="NCBI Taxonomy" id="37925"/>
    <lineage>
        <taxon>Bacteria</taxon>
        <taxon>Bacillati</taxon>
        <taxon>Actinomycetota</taxon>
        <taxon>Actinomycetes</taxon>
        <taxon>Pseudonocardiales</taxon>
        <taxon>Pseudonocardiaceae</taxon>
        <taxon>Thermocrispum</taxon>
    </lineage>
</organism>
<evidence type="ECO:0000313" key="4">
    <source>
        <dbReference type="Proteomes" id="UP000249324"/>
    </source>
</evidence>
<evidence type="ECO:0000256" key="1">
    <source>
        <dbReference type="SAM" id="MobiDB-lite"/>
    </source>
</evidence>
<gene>
    <name evidence="2" type="ORF">DIU77_016785</name>
    <name evidence="3" type="ORF">DIU77_07795</name>
</gene>
<reference evidence="3" key="1">
    <citation type="submission" date="2018-05" db="EMBL/GenBank/DDBJ databases">
        <authorList>
            <person name="Lanie J.A."/>
            <person name="Ng W.-L."/>
            <person name="Kazmierczak K.M."/>
            <person name="Andrzejewski T.M."/>
            <person name="Davidsen T.M."/>
            <person name="Wayne K.J."/>
            <person name="Tettelin H."/>
            <person name="Glass J.I."/>
            <person name="Rusch D."/>
            <person name="Podicherti R."/>
            <person name="Tsui H.-C.T."/>
            <person name="Winkler M.E."/>
        </authorList>
    </citation>
    <scope>NUCLEOTIDE SEQUENCE</scope>
    <source>
        <strain evidence="3">ZC4RG45</strain>
    </source>
</reference>
<evidence type="ECO:0000313" key="3">
    <source>
        <dbReference type="EMBL" id="PZM98505.1"/>
    </source>
</evidence>
<accession>A0A2W4JL11</accession>
<dbReference type="STRING" id="1111738.GCA_000427905_00829"/>
<evidence type="ECO:0000313" key="2">
    <source>
        <dbReference type="EMBL" id="MFO7193900.1"/>
    </source>
</evidence>
<feature type="compositionally biased region" description="Low complexity" evidence="1">
    <location>
        <begin position="118"/>
        <end position="129"/>
    </location>
</feature>
<comment type="caution">
    <text evidence="3">The sequence shown here is derived from an EMBL/GenBank/DDBJ whole genome shotgun (WGS) entry which is preliminary data.</text>
</comment>
<reference evidence="2 4" key="3">
    <citation type="journal article" date="2021" name="BMC Genomics">
        <title>Genome-resolved metagenome and metatranscriptome analyses of thermophilic composting reveal key bacterial players and their metabolic interactions.</title>
        <authorList>
            <person name="Braga L.P.P."/>
            <person name="Pereira R.V."/>
            <person name="Martins L.F."/>
            <person name="Moura L.M.S."/>
            <person name="Sanchez F.B."/>
            <person name="Patane J.S.L."/>
            <person name="da Silva A.M."/>
            <person name="Setubal J.C."/>
        </authorList>
    </citation>
    <scope>NUCLEOTIDE SEQUENCE [LARGE SCALE GENOMIC DNA]</scope>
    <source>
        <strain evidence="2">ZC4RG45</strain>
    </source>
</reference>
<reference evidence="2" key="4">
    <citation type="submission" date="2023-08" db="EMBL/GenBank/DDBJ databases">
        <authorList>
            <person name="Guima S.E.S."/>
            <person name="Martins L.F."/>
            <person name="Silva A.M."/>
            <person name="Setubal J.C."/>
        </authorList>
    </citation>
    <scope>NUCLEOTIDE SEQUENCE</scope>
    <source>
        <strain evidence="2">ZC4RG45</strain>
    </source>
</reference>
<feature type="compositionally biased region" description="Low complexity" evidence="1">
    <location>
        <begin position="152"/>
        <end position="161"/>
    </location>
</feature>
<protein>
    <submittedName>
        <fullName evidence="3">Uncharacterized protein</fullName>
    </submittedName>
</protein>
<dbReference type="EMBL" id="QGUI02000298">
    <property type="protein sequence ID" value="MFO7193900.1"/>
    <property type="molecule type" value="Genomic_DNA"/>
</dbReference>
<feature type="compositionally biased region" description="Basic and acidic residues" evidence="1">
    <location>
        <begin position="164"/>
        <end position="173"/>
    </location>
</feature>
<sequence length="173" mass="18012">MSTAGADKADTAAAGNPAGTLGHELKLLVEMVLERSAPWLERLRAGDHPDLGEHSAERQCVSWCPICTAVSIAKSQGPEFSARACEQAAQAVSLLRAVLADRWHPEQGVHMPGFDPRTSGNGSAASSASAPPPAAGTPRTPAADGEGGGGQRRSSSRVQRVAVRKSENGERLR</sequence>
<proteinExistence type="predicted"/>
<feature type="region of interest" description="Disordered" evidence="1">
    <location>
        <begin position="107"/>
        <end position="173"/>
    </location>
</feature>
<reference evidence="2" key="2">
    <citation type="submission" date="2018-05" db="EMBL/GenBank/DDBJ databases">
        <authorList>
            <person name="Moura L."/>
            <person name="Setubal J.C."/>
        </authorList>
    </citation>
    <scope>NUCLEOTIDE SEQUENCE</scope>
    <source>
        <strain evidence="2">ZC4RG45</strain>
    </source>
</reference>